<dbReference type="InParanoid" id="F2U624"/>
<proteinExistence type="inferred from homology"/>
<dbReference type="InterPro" id="IPR048570">
    <property type="entry name" value="PSMD1_RPN2_N"/>
</dbReference>
<organism evidence="9">
    <name type="scientific">Salpingoeca rosetta (strain ATCC 50818 / BSB-021)</name>
    <dbReference type="NCBI Taxonomy" id="946362"/>
    <lineage>
        <taxon>Eukaryota</taxon>
        <taxon>Choanoflagellata</taxon>
        <taxon>Craspedida</taxon>
        <taxon>Salpingoecidae</taxon>
        <taxon>Salpingoeca</taxon>
    </lineage>
</organism>
<dbReference type="EMBL" id="GL832962">
    <property type="protein sequence ID" value="EGD82965.1"/>
    <property type="molecule type" value="Genomic_DNA"/>
</dbReference>
<keyword evidence="2" id="KW-0677">Repeat</keyword>
<evidence type="ECO:0000256" key="1">
    <source>
        <dbReference type="ARBA" id="ARBA00006308"/>
    </source>
</evidence>
<evidence type="ECO:0000256" key="4">
    <source>
        <dbReference type="PIRNR" id="PIRNR015947"/>
    </source>
</evidence>
<evidence type="ECO:0000313" key="9">
    <source>
        <dbReference type="Proteomes" id="UP000007799"/>
    </source>
</evidence>
<reference evidence="8" key="1">
    <citation type="submission" date="2009-08" db="EMBL/GenBank/DDBJ databases">
        <title>Annotation of Salpingoeca rosetta.</title>
        <authorList>
            <consortium name="The Broad Institute Genome Sequencing Platform"/>
            <person name="Russ C."/>
            <person name="Cuomo C."/>
            <person name="Burger G."/>
            <person name="Gray M.W."/>
            <person name="Holland P.W.H."/>
            <person name="King N."/>
            <person name="Lang F.B.F."/>
            <person name="Roger A.J."/>
            <person name="Ruiz-Trillo I."/>
            <person name="Young S.K."/>
            <person name="Zeng Q."/>
            <person name="Gargeya S."/>
            <person name="Alvarado L."/>
            <person name="Berlin A."/>
            <person name="Chapman S.B."/>
            <person name="Chen Z."/>
            <person name="Freedman E."/>
            <person name="Gellesch M."/>
            <person name="Goldberg J."/>
            <person name="Griggs A."/>
            <person name="Gujja S."/>
            <person name="Heilman E."/>
            <person name="Heiman D."/>
            <person name="Howarth C."/>
            <person name="Mehta T."/>
            <person name="Neiman D."/>
            <person name="Pearson M."/>
            <person name="Roberts A."/>
            <person name="Saif S."/>
            <person name="Shea T."/>
            <person name="Shenoy N."/>
            <person name="Sisk P."/>
            <person name="Stolte C."/>
            <person name="Sykes S."/>
            <person name="White J."/>
            <person name="Yandava C."/>
            <person name="Haas B."/>
            <person name="Nusbaum C."/>
            <person name="Birren B."/>
        </authorList>
    </citation>
    <scope>NUCLEOTIDE SEQUENCE [LARGE SCALE GENOMIC DNA]</scope>
    <source>
        <strain evidence="8">ATCC 50818</strain>
    </source>
</reference>
<dbReference type="STRING" id="946362.F2U624"/>
<dbReference type="Pfam" id="PF13646">
    <property type="entry name" value="HEAT_2"/>
    <property type="match status" value="1"/>
</dbReference>
<evidence type="ECO:0000256" key="2">
    <source>
        <dbReference type="ARBA" id="ARBA00022737"/>
    </source>
</evidence>
<feature type="region of interest" description="Disordered" evidence="5">
    <location>
        <begin position="900"/>
        <end position="933"/>
    </location>
</feature>
<dbReference type="PANTHER" id="PTHR10943:SF2">
    <property type="entry name" value="26S PROTEASOME NON-ATPASE REGULATORY SUBUNIT 1"/>
    <property type="match status" value="1"/>
</dbReference>
<dbReference type="GO" id="GO:0030234">
    <property type="term" value="F:enzyme regulator activity"/>
    <property type="evidence" value="ECO:0007669"/>
    <property type="project" value="UniProtKB-UniRule"/>
</dbReference>
<accession>F2U624</accession>
<dbReference type="GeneID" id="16075911"/>
<evidence type="ECO:0000259" key="7">
    <source>
        <dbReference type="Pfam" id="PF21505"/>
    </source>
</evidence>
<dbReference type="OMA" id="IMFGRQE"/>
<comment type="similarity">
    <text evidence="1 4">Belongs to the proteasome subunit S1 family.</text>
</comment>
<sequence length="933" mass="102216">MPGLTSVGGVLALLDEPETELKVFAINKLLALVDNFWPEIANVINKIEELFEDKAFPERTQAALLASQVYYHLGELDDALHFALLAENAFNVEDTSLFVTTITGWAMDTYVAKRQATPPADIDPALETMANRMLNRCLIDKQFQQAIGLALEARRLDIVEQALDQCDNKTEMLAYTYDVAMRHIPIRTFRDDVLALLADAYKKHAGQDVVNHLQCLVAVENTAAITALLTQLIADDKLMAYQLTFHLEQMASQHLQQQIMAAIDAATQQEGNDNAPIPAAEAKRLKEILSGEISRPLFVEFMGRNNKTDTLILEKTKKSIQGLSSVLDNGLVLSHSVMSAGTTSDKFLRENQQFLGRFTNWAKLTTVASLGVIHKDHTSAAKKVLQPYLPSENSTNEYENGGGLYALGLIYANNGASQVDYLVEQLKTASTEPVQHGAALGLGLAAMGLAREDVHTELKNVLFSDSAVAGEACGIALGLNMLGTLNEEALETMIAYAVDTQHEKIIRGLAVGVSLILYGRREQADAHIDRLVGDKDPILRTSACHSMAMAYAGTNNNNIIRRLLHIAVTDANDDVRRAAATALGFVLIRTPEQLPSVVALLCESFNPHVRAGCCMALGIACAATGNKQAIELVEPMIKDSVRYVRQAALIAMALILMQQPNSSAKATSFRKSLPEIIANKHEVVLVRFGAILAQGILEAGGRNVTVQACRDHGHMDAPTIVGLLVFTQFWFWYPFTHFLSMALTPTALICLNGDMQMPRIDVKSNAPPSRFAYPTATAQPKEKNKEKVATAILSISNKKNTRRKLGSLSEMDLKADEETAKKEKEEKEKKEKEAEEEKKEPEPEFELLSNPTRVVKDQLPLISIPKECRYKPVSRIHGPIVVLRDTTPGEEEELITIAAAGADDKSGTGSGADSDEPSMPPAFDFNVELEDEN</sequence>
<feature type="domain" description="26S proteasome non-ATPase regulatory subunit 1/RPN2 N-terminal" evidence="7">
    <location>
        <begin position="5"/>
        <end position="306"/>
    </location>
</feature>
<dbReference type="FunFam" id="1.25.10.10:FF:000017">
    <property type="entry name" value="26S proteasome non-ATPase regulatory subunit 1"/>
    <property type="match status" value="1"/>
</dbReference>
<name>F2U624_SALR5</name>
<dbReference type="OrthoDB" id="261572at2759"/>
<dbReference type="SUPFAM" id="SSF48371">
    <property type="entry name" value="ARM repeat"/>
    <property type="match status" value="1"/>
</dbReference>
<keyword evidence="3 4" id="KW-0647">Proteasome</keyword>
<dbReference type="KEGG" id="sre:PTSG_03599"/>
<dbReference type="AlphaFoldDB" id="F2U624"/>
<dbReference type="Pfam" id="PF18004">
    <property type="entry name" value="RPN2_C"/>
    <property type="match status" value="1"/>
</dbReference>
<dbReference type="InterPro" id="IPR016024">
    <property type="entry name" value="ARM-type_fold"/>
</dbReference>
<dbReference type="FunCoup" id="F2U624">
    <property type="interactions" value="1548"/>
</dbReference>
<evidence type="ECO:0000256" key="5">
    <source>
        <dbReference type="SAM" id="MobiDB-lite"/>
    </source>
</evidence>
<gene>
    <name evidence="8" type="ORF">PTSG_03599</name>
</gene>
<evidence type="ECO:0000259" key="6">
    <source>
        <dbReference type="Pfam" id="PF18004"/>
    </source>
</evidence>
<evidence type="ECO:0000313" key="8">
    <source>
        <dbReference type="EMBL" id="EGD82965.1"/>
    </source>
</evidence>
<dbReference type="RefSeq" id="XP_004995329.1">
    <property type="nucleotide sequence ID" value="XM_004995272.1"/>
</dbReference>
<feature type="domain" description="26S proteasome regulatory subunit RPN2 C-terminal" evidence="6">
    <location>
        <begin position="746"/>
        <end position="895"/>
    </location>
</feature>
<feature type="region of interest" description="Disordered" evidence="5">
    <location>
        <begin position="804"/>
        <end position="851"/>
    </location>
</feature>
<protein>
    <submittedName>
        <fullName evidence="8">Proteasome 26S subunit</fullName>
    </submittedName>
</protein>
<dbReference type="GO" id="GO:0042176">
    <property type="term" value="P:regulation of protein catabolic process"/>
    <property type="evidence" value="ECO:0007669"/>
    <property type="project" value="UniProtKB-UniRule"/>
</dbReference>
<dbReference type="InterPro" id="IPR040623">
    <property type="entry name" value="RPN2_C"/>
</dbReference>
<dbReference type="Pfam" id="PF21505">
    <property type="entry name" value="RPN2_N"/>
    <property type="match status" value="1"/>
</dbReference>
<dbReference type="GO" id="GO:0043161">
    <property type="term" value="P:proteasome-mediated ubiquitin-dependent protein catabolic process"/>
    <property type="evidence" value="ECO:0007669"/>
    <property type="project" value="TreeGrafter"/>
</dbReference>
<dbReference type="PANTHER" id="PTHR10943">
    <property type="entry name" value="26S PROTEASOME NON-ATPASE REGULATORY SUBUNIT"/>
    <property type="match status" value="1"/>
</dbReference>
<dbReference type="InterPro" id="IPR011989">
    <property type="entry name" value="ARM-like"/>
</dbReference>
<dbReference type="Gene3D" id="1.25.10.10">
    <property type="entry name" value="Leucine-rich Repeat Variant"/>
    <property type="match status" value="1"/>
</dbReference>
<dbReference type="GO" id="GO:0034515">
    <property type="term" value="C:proteasome storage granule"/>
    <property type="evidence" value="ECO:0007669"/>
    <property type="project" value="TreeGrafter"/>
</dbReference>
<evidence type="ECO:0000256" key="3">
    <source>
        <dbReference type="ARBA" id="ARBA00022942"/>
    </source>
</evidence>
<feature type="compositionally biased region" description="Basic and acidic residues" evidence="5">
    <location>
        <begin position="811"/>
        <end position="842"/>
    </location>
</feature>
<keyword evidence="9" id="KW-1185">Reference proteome</keyword>
<dbReference type="Proteomes" id="UP000007799">
    <property type="component" value="Unassembled WGS sequence"/>
</dbReference>
<dbReference type="eggNOG" id="KOG2062">
    <property type="taxonomic scope" value="Eukaryota"/>
</dbReference>
<dbReference type="InterPro" id="IPR016642">
    <property type="entry name" value="26S_Psome_Rpn2"/>
</dbReference>
<dbReference type="PIRSF" id="PIRSF015947">
    <property type="entry name" value="26S_Psome_Rpn2"/>
    <property type="match status" value="1"/>
</dbReference>
<dbReference type="GO" id="GO:0005634">
    <property type="term" value="C:nucleus"/>
    <property type="evidence" value="ECO:0007669"/>
    <property type="project" value="TreeGrafter"/>
</dbReference>
<dbReference type="GO" id="GO:0008540">
    <property type="term" value="C:proteasome regulatory particle, base subcomplex"/>
    <property type="evidence" value="ECO:0007669"/>
    <property type="project" value="UniProtKB-UniRule"/>
</dbReference>